<gene>
    <name evidence="1" type="ORF">PVAP13_7KG020509</name>
</gene>
<organism evidence="1 2">
    <name type="scientific">Panicum virgatum</name>
    <name type="common">Blackwell switchgrass</name>
    <dbReference type="NCBI Taxonomy" id="38727"/>
    <lineage>
        <taxon>Eukaryota</taxon>
        <taxon>Viridiplantae</taxon>
        <taxon>Streptophyta</taxon>
        <taxon>Embryophyta</taxon>
        <taxon>Tracheophyta</taxon>
        <taxon>Spermatophyta</taxon>
        <taxon>Magnoliopsida</taxon>
        <taxon>Liliopsida</taxon>
        <taxon>Poales</taxon>
        <taxon>Poaceae</taxon>
        <taxon>PACMAD clade</taxon>
        <taxon>Panicoideae</taxon>
        <taxon>Panicodae</taxon>
        <taxon>Paniceae</taxon>
        <taxon>Panicinae</taxon>
        <taxon>Panicum</taxon>
        <taxon>Panicum sect. Hiantes</taxon>
    </lineage>
</organism>
<evidence type="ECO:0000313" key="2">
    <source>
        <dbReference type="Proteomes" id="UP000823388"/>
    </source>
</evidence>
<dbReference type="EMBL" id="CM029049">
    <property type="protein sequence ID" value="KAG2570605.1"/>
    <property type="molecule type" value="Genomic_DNA"/>
</dbReference>
<accession>A0A8T0QB38</accession>
<comment type="caution">
    <text evidence="1">The sequence shown here is derived from an EMBL/GenBank/DDBJ whole genome shotgun (WGS) entry which is preliminary data.</text>
</comment>
<proteinExistence type="predicted"/>
<keyword evidence="2" id="KW-1185">Reference proteome</keyword>
<dbReference type="Proteomes" id="UP000823388">
    <property type="component" value="Chromosome 7K"/>
</dbReference>
<protein>
    <submittedName>
        <fullName evidence="1">Uncharacterized protein</fullName>
    </submittedName>
</protein>
<dbReference type="AlphaFoldDB" id="A0A8T0QB38"/>
<evidence type="ECO:0000313" key="1">
    <source>
        <dbReference type="EMBL" id="KAG2570605.1"/>
    </source>
</evidence>
<reference evidence="1" key="1">
    <citation type="submission" date="2020-05" db="EMBL/GenBank/DDBJ databases">
        <title>WGS assembly of Panicum virgatum.</title>
        <authorList>
            <person name="Lovell J.T."/>
            <person name="Jenkins J."/>
            <person name="Shu S."/>
            <person name="Juenger T.E."/>
            <person name="Schmutz J."/>
        </authorList>
    </citation>
    <scope>NUCLEOTIDE SEQUENCE</scope>
    <source>
        <strain evidence="1">AP13</strain>
    </source>
</reference>
<sequence>MCPVRLRLQSQNRILEEQSVWSLFPLFLTSLSLPFAASEFHANLKPSRPPRLTNRSSIDLYIGSYEFLRGSADVRDEIATHERSAVELCRIRRGLGMPQDSSTK</sequence>
<name>A0A8T0QB38_PANVG</name>